<protein>
    <recommendedName>
        <fullName evidence="8">tRNA N6-adenosine threonylcarbamoyltransferase</fullName>
        <ecNumber evidence="8">2.3.1.234</ecNumber>
    </recommendedName>
    <alternativeName>
        <fullName evidence="8">N6-L-threonylcarbamoyladenine synthase</fullName>
        <shortName evidence="8">t(6)A synthase</shortName>
    </alternativeName>
    <alternativeName>
        <fullName evidence="8">t(6)A37 threonylcarbamoyladenosine biosynthesis protein TsaD</fullName>
    </alternativeName>
    <alternativeName>
        <fullName evidence="8">tRNA threonylcarbamoyladenosine biosynthesis protein TsaD</fullName>
    </alternativeName>
</protein>
<dbReference type="EMBL" id="MFAC01000005">
    <property type="protein sequence ID" value="OGD67732.1"/>
    <property type="molecule type" value="Genomic_DNA"/>
</dbReference>
<reference evidence="10 11" key="1">
    <citation type="journal article" date="2016" name="Nat. Commun.">
        <title>Thousands of microbial genomes shed light on interconnected biogeochemical processes in an aquifer system.</title>
        <authorList>
            <person name="Anantharaman K."/>
            <person name="Brown C.T."/>
            <person name="Hug L.A."/>
            <person name="Sharon I."/>
            <person name="Castelle C.J."/>
            <person name="Probst A.J."/>
            <person name="Thomas B.C."/>
            <person name="Singh A."/>
            <person name="Wilkins M.J."/>
            <person name="Karaoz U."/>
            <person name="Brodie E.L."/>
            <person name="Williams K.H."/>
            <person name="Hubbard S.S."/>
            <person name="Banfield J.F."/>
        </authorList>
    </citation>
    <scope>NUCLEOTIDE SEQUENCE [LARGE SCALE GENOMIC DNA]</scope>
</reference>
<evidence type="ECO:0000259" key="9">
    <source>
        <dbReference type="Pfam" id="PF00814"/>
    </source>
</evidence>
<dbReference type="PANTHER" id="PTHR11735">
    <property type="entry name" value="TRNA N6-ADENOSINE THREONYLCARBAMOYLTRANSFERASE"/>
    <property type="match status" value="1"/>
</dbReference>
<dbReference type="GO" id="GO:0005737">
    <property type="term" value="C:cytoplasm"/>
    <property type="evidence" value="ECO:0007669"/>
    <property type="project" value="UniProtKB-SubCell"/>
</dbReference>
<keyword evidence="3 8" id="KW-0819">tRNA processing</keyword>
<evidence type="ECO:0000313" key="10">
    <source>
        <dbReference type="EMBL" id="OGD67732.1"/>
    </source>
</evidence>
<feature type="binding site" evidence="8">
    <location>
        <position position="343"/>
    </location>
    <ligand>
        <name>substrate</name>
    </ligand>
</feature>
<dbReference type="NCBIfam" id="TIGR00329">
    <property type="entry name" value="gcp_kae1"/>
    <property type="match status" value="1"/>
</dbReference>
<keyword evidence="2 8" id="KW-0808">Transferase</keyword>
<comment type="caution">
    <text evidence="10">The sequence shown here is derived from an EMBL/GenBank/DDBJ whole genome shotgun (WGS) entry which is preliminary data.</text>
</comment>
<organism evidence="10 11">
    <name type="scientific">Candidatus Campbellbacteria bacterium RIFCSPLOWO2_02_35_12</name>
    <dbReference type="NCBI Taxonomy" id="1797580"/>
    <lineage>
        <taxon>Bacteria</taxon>
        <taxon>Candidatus Campbelliibacteriota</taxon>
    </lineage>
</organism>
<feature type="binding site" evidence="8">
    <location>
        <position position="227"/>
    </location>
    <ligand>
        <name>substrate</name>
    </ligand>
</feature>
<comment type="cofactor">
    <cofactor evidence="8">
        <name>Fe(2+)</name>
        <dbReference type="ChEBI" id="CHEBI:29033"/>
    </cofactor>
    <text evidence="8">Binds 1 Fe(2+) ion per subunit.</text>
</comment>
<dbReference type="Gene3D" id="3.30.420.40">
    <property type="match status" value="3"/>
</dbReference>
<accession>A0A1F5EJZ4</accession>
<comment type="catalytic activity">
    <reaction evidence="7 8">
        <text>L-threonylcarbamoyladenylate + adenosine(37) in tRNA = N(6)-L-threonylcarbamoyladenosine(37) in tRNA + AMP + H(+)</text>
        <dbReference type="Rhea" id="RHEA:37059"/>
        <dbReference type="Rhea" id="RHEA-COMP:10162"/>
        <dbReference type="Rhea" id="RHEA-COMP:10163"/>
        <dbReference type="ChEBI" id="CHEBI:15378"/>
        <dbReference type="ChEBI" id="CHEBI:73682"/>
        <dbReference type="ChEBI" id="CHEBI:74411"/>
        <dbReference type="ChEBI" id="CHEBI:74418"/>
        <dbReference type="ChEBI" id="CHEBI:456215"/>
        <dbReference type="EC" id="2.3.1.234"/>
    </reaction>
</comment>
<evidence type="ECO:0000256" key="7">
    <source>
        <dbReference type="ARBA" id="ARBA00048117"/>
    </source>
</evidence>
<name>A0A1F5EJZ4_9BACT</name>
<dbReference type="FunFam" id="3.30.420.40:FF:000040">
    <property type="entry name" value="tRNA N6-adenosine threonylcarbamoyltransferase"/>
    <property type="match status" value="1"/>
</dbReference>
<keyword evidence="6 8" id="KW-0012">Acyltransferase</keyword>
<dbReference type="InterPro" id="IPR043129">
    <property type="entry name" value="ATPase_NBD"/>
</dbReference>
<feature type="domain" description="Gcp-like" evidence="9">
    <location>
        <begin position="36"/>
        <end position="81"/>
    </location>
</feature>
<evidence type="ECO:0000313" key="11">
    <source>
        <dbReference type="Proteomes" id="UP000186029"/>
    </source>
</evidence>
<evidence type="ECO:0000256" key="2">
    <source>
        <dbReference type="ARBA" id="ARBA00022679"/>
    </source>
</evidence>
<dbReference type="Pfam" id="PF00814">
    <property type="entry name" value="TsaD"/>
    <property type="match status" value="2"/>
</dbReference>
<comment type="caution">
    <text evidence="8">Lacks conserved residue(s) required for the propagation of feature annotation.</text>
</comment>
<feature type="binding site" evidence="8">
    <location>
        <position position="161"/>
    </location>
    <ligand>
        <name>Fe cation</name>
        <dbReference type="ChEBI" id="CHEBI:24875"/>
    </ligand>
</feature>
<dbReference type="STRING" id="1797580.A2Z61_00020"/>
<feature type="binding site" evidence="8">
    <location>
        <position position="240"/>
    </location>
    <ligand>
        <name>substrate</name>
    </ligand>
</feature>
<dbReference type="GO" id="GO:0002949">
    <property type="term" value="P:tRNA threonylcarbamoyladenosine modification"/>
    <property type="evidence" value="ECO:0007669"/>
    <property type="project" value="UniProtKB-UniRule"/>
</dbReference>
<sequence>MNILSIETSCDETAISIIETNDVSTAAPKGAAVEFKILGNALLSQIKIHKKYGGVFPTLAKREHSKNLIPILKKVLEESNFLKLSKSTISTFNIQILNSILEREPELLEQFLKFIPTIKPPKIDAVAVTVGPGLEPALWVGINFAKTLALIWKKPIVPINHMEGHIVSALLKKSGNKFSIFNFQFPKFPMIALLISGGHTQLVLSKEWLKYEIIGETLDDAVGEAFDKVARMLGLSYPGGPEISKLAQKAREYTLISKEVADKLYRLPRPMLKSETCDFSFSGLKTAVLYMLKKIPNITDEKKKKIALEFEDAVTEVLISKTKKVLKRYGVKTLIIGGGVAANEHIKTSFENMIRNEYLKIRLHIPTKELSTDNAIMIAIAGYFRFSQNSEKYKKQNFDKIRADGNLSL</sequence>
<evidence type="ECO:0000256" key="8">
    <source>
        <dbReference type="HAMAP-Rule" id="MF_01445"/>
    </source>
</evidence>
<feature type="binding site" evidence="8">
    <location>
        <begin position="194"/>
        <end position="198"/>
    </location>
    <ligand>
        <name>substrate</name>
    </ligand>
</feature>
<dbReference type="GO" id="GO:0061711">
    <property type="term" value="F:tRNA N(6)-L-threonylcarbamoyladenine synthase activity"/>
    <property type="evidence" value="ECO:0007669"/>
    <property type="project" value="UniProtKB-EC"/>
</dbReference>
<dbReference type="InterPro" id="IPR022450">
    <property type="entry name" value="TsaD"/>
</dbReference>
<evidence type="ECO:0000256" key="3">
    <source>
        <dbReference type="ARBA" id="ARBA00022694"/>
    </source>
</evidence>
<evidence type="ECO:0000256" key="5">
    <source>
        <dbReference type="ARBA" id="ARBA00023004"/>
    </source>
</evidence>
<dbReference type="InterPro" id="IPR017861">
    <property type="entry name" value="KAE1/TsaD"/>
</dbReference>
<comment type="subcellular location">
    <subcellularLocation>
        <location evidence="8">Cytoplasm</location>
    </subcellularLocation>
</comment>
<dbReference type="PROSITE" id="PS01016">
    <property type="entry name" value="GLYCOPROTEASE"/>
    <property type="match status" value="1"/>
</dbReference>
<dbReference type="EC" id="2.3.1.234" evidence="8"/>
<dbReference type="Proteomes" id="UP000186029">
    <property type="component" value="Unassembled WGS sequence"/>
</dbReference>
<dbReference type="SUPFAM" id="SSF53067">
    <property type="entry name" value="Actin-like ATPase domain"/>
    <property type="match status" value="2"/>
</dbReference>
<feature type="domain" description="Gcp-like" evidence="9">
    <location>
        <begin position="107"/>
        <end position="379"/>
    </location>
</feature>
<dbReference type="InterPro" id="IPR017860">
    <property type="entry name" value="Peptidase_M22_CS"/>
</dbReference>
<dbReference type="PANTHER" id="PTHR11735:SF6">
    <property type="entry name" value="TRNA N6-ADENOSINE THREONYLCARBAMOYLTRANSFERASE, MITOCHONDRIAL"/>
    <property type="match status" value="1"/>
</dbReference>
<keyword evidence="4 8" id="KW-0479">Metal-binding</keyword>
<dbReference type="HAMAP" id="MF_01445">
    <property type="entry name" value="TsaD"/>
    <property type="match status" value="1"/>
</dbReference>
<keyword evidence="1 8" id="KW-0963">Cytoplasm</keyword>
<feature type="binding site" evidence="8">
    <location>
        <position position="373"/>
    </location>
    <ligand>
        <name>Fe cation</name>
        <dbReference type="ChEBI" id="CHEBI:24875"/>
    </ligand>
</feature>
<gene>
    <name evidence="8" type="primary">tsaD</name>
    <name evidence="10" type="ORF">A2Z61_00020</name>
</gene>
<evidence type="ECO:0000256" key="1">
    <source>
        <dbReference type="ARBA" id="ARBA00022490"/>
    </source>
</evidence>
<keyword evidence="5 8" id="KW-0408">Iron</keyword>
<dbReference type="GO" id="GO:0005506">
    <property type="term" value="F:iron ion binding"/>
    <property type="evidence" value="ECO:0007669"/>
    <property type="project" value="UniProtKB-UniRule"/>
</dbReference>
<dbReference type="AlphaFoldDB" id="A0A1F5EJZ4"/>
<dbReference type="InterPro" id="IPR000905">
    <property type="entry name" value="Gcp-like_dom"/>
</dbReference>
<dbReference type="CDD" id="cd24133">
    <property type="entry name" value="ASKHA_NBD_TsaD_bac"/>
    <property type="match status" value="1"/>
</dbReference>
<evidence type="ECO:0000256" key="6">
    <source>
        <dbReference type="ARBA" id="ARBA00023315"/>
    </source>
</evidence>
<comment type="similarity">
    <text evidence="8">Belongs to the KAE1 / TsaD family.</text>
</comment>
<proteinExistence type="inferred from homology"/>
<feature type="binding site" evidence="8">
    <location>
        <position position="165"/>
    </location>
    <ligand>
        <name>Fe cation</name>
        <dbReference type="ChEBI" id="CHEBI:24875"/>
    </ligand>
</feature>
<comment type="function">
    <text evidence="8">Required for the formation of a threonylcarbamoyl group on adenosine at position 37 (t(6)A37) in tRNAs that read codons beginning with adenine. Is involved in the transfer of the threonylcarbamoyl moiety of threonylcarbamoyl-AMP (TC-AMP) to the N6 group of A37, together with TsaE and TsaB. TsaD likely plays a direct catalytic role in this reaction.</text>
</comment>
<evidence type="ECO:0000256" key="4">
    <source>
        <dbReference type="ARBA" id="ARBA00022723"/>
    </source>
</evidence>